<proteinExistence type="predicted"/>
<accession>A0A8D8ZW89</accession>
<evidence type="ECO:0000313" key="1">
    <source>
        <dbReference type="EMBL" id="CAG6754231.1"/>
    </source>
</evidence>
<organism evidence="1">
    <name type="scientific">Cacopsylla melanoneura</name>
    <dbReference type="NCBI Taxonomy" id="428564"/>
    <lineage>
        <taxon>Eukaryota</taxon>
        <taxon>Metazoa</taxon>
        <taxon>Ecdysozoa</taxon>
        <taxon>Arthropoda</taxon>
        <taxon>Hexapoda</taxon>
        <taxon>Insecta</taxon>
        <taxon>Pterygota</taxon>
        <taxon>Neoptera</taxon>
        <taxon>Paraneoptera</taxon>
        <taxon>Hemiptera</taxon>
        <taxon>Sternorrhyncha</taxon>
        <taxon>Psylloidea</taxon>
        <taxon>Psyllidae</taxon>
        <taxon>Psyllinae</taxon>
        <taxon>Cacopsylla</taxon>
    </lineage>
</organism>
<sequence>MVISKSNLPIEHLYAGEERLENVSSYTYLGTNINNKVDFYKEIKIRIEKARATFVRMRSFFSSRDLSLELRIRMLKCSSLSCCIMHGMESWTLNKDCEKRLQAFEMWTYRRILRIP</sequence>
<dbReference type="EMBL" id="HBUF01538783">
    <property type="protein sequence ID" value="CAG6754232.1"/>
    <property type="molecule type" value="Transcribed_RNA"/>
</dbReference>
<protein>
    <submittedName>
        <fullName evidence="1">Uncharacterized protein</fullName>
    </submittedName>
</protein>
<dbReference type="PANTHER" id="PTHR47027">
    <property type="entry name" value="REVERSE TRANSCRIPTASE DOMAIN-CONTAINING PROTEIN"/>
    <property type="match status" value="1"/>
</dbReference>
<reference evidence="1" key="1">
    <citation type="submission" date="2021-05" db="EMBL/GenBank/DDBJ databases">
        <authorList>
            <person name="Alioto T."/>
            <person name="Alioto T."/>
            <person name="Gomez Garrido J."/>
        </authorList>
    </citation>
    <scope>NUCLEOTIDE SEQUENCE</scope>
</reference>
<dbReference type="AlphaFoldDB" id="A0A8D8ZW89"/>
<name>A0A8D8ZW89_9HEMI</name>
<dbReference type="PANTHER" id="PTHR47027:SF8">
    <property type="entry name" value="RIBONUCLEASE H"/>
    <property type="match status" value="1"/>
</dbReference>
<dbReference type="EMBL" id="HBUF01538782">
    <property type="protein sequence ID" value="CAG6754231.1"/>
    <property type="molecule type" value="Transcribed_RNA"/>
</dbReference>